<dbReference type="AlphaFoldDB" id="A0A0D8X7G4"/>
<dbReference type="Gene3D" id="2.40.10.10">
    <property type="entry name" value="Trypsin-like serine proteases"/>
    <property type="match status" value="2"/>
</dbReference>
<gene>
    <name evidence="2" type="ORF">DICVIV_13551</name>
</gene>
<dbReference type="OrthoDB" id="7754674at2759"/>
<protein>
    <submittedName>
        <fullName evidence="2">Trypsin</fullName>
    </submittedName>
</protein>
<reference evidence="3" key="2">
    <citation type="journal article" date="2016" name="Sci. Rep.">
        <title>Dictyocaulus viviparus genome, variome and transcriptome elucidate lungworm biology and support future intervention.</title>
        <authorList>
            <person name="McNulty S.N."/>
            <person name="Strube C."/>
            <person name="Rosa B.A."/>
            <person name="Martin J.C."/>
            <person name="Tyagi R."/>
            <person name="Choi Y.J."/>
            <person name="Wang Q."/>
            <person name="Hallsworth Pepin K."/>
            <person name="Zhang X."/>
            <person name="Ozersky P."/>
            <person name="Wilson R.K."/>
            <person name="Sternberg P.W."/>
            <person name="Gasser R.B."/>
            <person name="Mitreva M."/>
        </authorList>
    </citation>
    <scope>NUCLEOTIDE SEQUENCE [LARGE SCALE GENOMIC DNA]</scope>
    <source>
        <strain evidence="3">HannoverDv2000</strain>
    </source>
</reference>
<dbReference type="EMBL" id="KN717170">
    <property type="protein sequence ID" value="KJH40490.1"/>
    <property type="molecule type" value="Genomic_DNA"/>
</dbReference>
<evidence type="ECO:0000259" key="1">
    <source>
        <dbReference type="PROSITE" id="PS50240"/>
    </source>
</evidence>
<feature type="domain" description="Peptidase S1" evidence="1">
    <location>
        <begin position="1"/>
        <end position="297"/>
    </location>
</feature>
<dbReference type="InterPro" id="IPR043504">
    <property type="entry name" value="Peptidase_S1_PA_chymotrypsin"/>
</dbReference>
<dbReference type="PANTHER" id="PTHR24260:SF136">
    <property type="entry name" value="GH08193P-RELATED"/>
    <property type="match status" value="1"/>
</dbReference>
<dbReference type="PRINTS" id="PR00722">
    <property type="entry name" value="CHYMOTRYPSIN"/>
</dbReference>
<dbReference type="InterPro" id="IPR009003">
    <property type="entry name" value="Peptidase_S1_PA"/>
</dbReference>
<dbReference type="Pfam" id="PF00089">
    <property type="entry name" value="Trypsin"/>
    <property type="match status" value="1"/>
</dbReference>
<sequence>MGSTIVENNEYPWTIGMRIDSPESMLISTRHILTAAHCVTTRIQYYANNEVLCSVLISTRHILTAAHCVTTRIQYYENNKVLCKYKMLPMSAIYVYPGTKVKHMKNIPPFTSSFRVVNMTIHNAYDPCKRGYDIALLEISPNMFSAGSAICMPSVNETIPKSLTSTGFGWNPTYVALFSNVLTVRSSRLSVKLESSSFCGIHSKMLRIADHPDTGMLQAVNLTVYGKTDYDEIETRTVDRIPCFGDSGGPLFTVKNGSYILLGITAQSELCVKENDEKVAVFEDVRTKITWICENSGVCPTESTTFK</sequence>
<name>A0A0D8X7G4_DICVI</name>
<proteinExistence type="predicted"/>
<accession>A0A0D8X7G4</accession>
<dbReference type="GO" id="GO:0004252">
    <property type="term" value="F:serine-type endopeptidase activity"/>
    <property type="evidence" value="ECO:0007669"/>
    <property type="project" value="InterPro"/>
</dbReference>
<dbReference type="InterPro" id="IPR001254">
    <property type="entry name" value="Trypsin_dom"/>
</dbReference>
<dbReference type="PROSITE" id="PS00134">
    <property type="entry name" value="TRYPSIN_HIS"/>
    <property type="match status" value="2"/>
</dbReference>
<dbReference type="Proteomes" id="UP000053766">
    <property type="component" value="Unassembled WGS sequence"/>
</dbReference>
<dbReference type="InterPro" id="IPR018114">
    <property type="entry name" value="TRYPSIN_HIS"/>
</dbReference>
<reference evidence="2 3" key="1">
    <citation type="submission" date="2013-11" db="EMBL/GenBank/DDBJ databases">
        <title>Draft genome of the bovine lungworm Dictyocaulus viviparus.</title>
        <authorList>
            <person name="Mitreva M."/>
        </authorList>
    </citation>
    <scope>NUCLEOTIDE SEQUENCE [LARGE SCALE GENOMIC DNA]</scope>
    <source>
        <strain evidence="2 3">HannoverDv2000</strain>
    </source>
</reference>
<dbReference type="PANTHER" id="PTHR24260">
    <property type="match status" value="1"/>
</dbReference>
<keyword evidence="3" id="KW-1185">Reference proteome</keyword>
<dbReference type="GO" id="GO:0006508">
    <property type="term" value="P:proteolysis"/>
    <property type="evidence" value="ECO:0007669"/>
    <property type="project" value="InterPro"/>
</dbReference>
<organism evidence="2 3">
    <name type="scientific">Dictyocaulus viviparus</name>
    <name type="common">Bovine lungworm</name>
    <dbReference type="NCBI Taxonomy" id="29172"/>
    <lineage>
        <taxon>Eukaryota</taxon>
        <taxon>Metazoa</taxon>
        <taxon>Ecdysozoa</taxon>
        <taxon>Nematoda</taxon>
        <taxon>Chromadorea</taxon>
        <taxon>Rhabditida</taxon>
        <taxon>Rhabditina</taxon>
        <taxon>Rhabditomorpha</taxon>
        <taxon>Strongyloidea</taxon>
        <taxon>Metastrongylidae</taxon>
        <taxon>Dictyocaulus</taxon>
    </lineage>
</organism>
<dbReference type="PROSITE" id="PS50240">
    <property type="entry name" value="TRYPSIN_DOM"/>
    <property type="match status" value="1"/>
</dbReference>
<evidence type="ECO:0000313" key="2">
    <source>
        <dbReference type="EMBL" id="KJH40490.1"/>
    </source>
</evidence>
<dbReference type="SMART" id="SM00020">
    <property type="entry name" value="Tryp_SPc"/>
    <property type="match status" value="1"/>
</dbReference>
<dbReference type="STRING" id="29172.A0A0D8X7G4"/>
<dbReference type="SUPFAM" id="SSF50494">
    <property type="entry name" value="Trypsin-like serine proteases"/>
    <property type="match status" value="2"/>
</dbReference>
<dbReference type="InterPro" id="IPR001314">
    <property type="entry name" value="Peptidase_S1A"/>
</dbReference>
<dbReference type="InterPro" id="IPR051333">
    <property type="entry name" value="CLIP_Serine_Protease"/>
</dbReference>
<evidence type="ECO:0000313" key="3">
    <source>
        <dbReference type="Proteomes" id="UP000053766"/>
    </source>
</evidence>